<comment type="caution">
    <text evidence="9">The sequence shown here is derived from an EMBL/GenBank/DDBJ whole genome shotgun (WGS) entry which is preliminary data.</text>
</comment>
<dbReference type="PANTHER" id="PTHR43273">
    <property type="entry name" value="ANAEROBIC SULFATASE-MATURATING ENZYME HOMOLOG ASLB-RELATED"/>
    <property type="match status" value="1"/>
</dbReference>
<evidence type="ECO:0000313" key="10">
    <source>
        <dbReference type="Proteomes" id="UP001205748"/>
    </source>
</evidence>
<sequence length="373" mass="43623">MPPLSLLIKPSSSECNSKCKYCFYNSISELRNEKSYGLMSLKTLEIIVEKALTYSDYECTFMFQGGEPTLVGLEFYEKLIEFQNKYNNKNIKVYNAIQTNGININEQWAMFFHEHNFLVGISLDGPKEIHDRNRMNLAEKSTFNQVMKAIGLLDKYQVEYNILSVISGYAAKHAQKIYSFFKRQNFKYLQFIPCLDPLDEVPGTLDHSLTPENYTIFLKESFDQWYRDIMKGEIISIRYFDNLLAVLLGHSPEACGMSGKCSCQFVTEANGNIYPCDFYVTDNWYLGNIAKHDFEEIKNSQNSKKFIEESYNIGKECRDCKWFNLCRGGCKRYKEPMVDNQPSENYFCTSYKEFFDYAYDRLYKIASMISQRQ</sequence>
<dbReference type="Gene3D" id="3.20.20.70">
    <property type="entry name" value="Aldolase class I"/>
    <property type="match status" value="1"/>
</dbReference>
<dbReference type="NCBIfam" id="TIGR04085">
    <property type="entry name" value="rSAM_more_4Fe4S"/>
    <property type="match status" value="1"/>
</dbReference>
<evidence type="ECO:0000259" key="8">
    <source>
        <dbReference type="PROSITE" id="PS51918"/>
    </source>
</evidence>
<dbReference type="SFLD" id="SFLDF00289">
    <property type="entry name" value="anaerobic_Cys-type_sulfatase-m"/>
    <property type="match status" value="1"/>
</dbReference>
<dbReference type="CDD" id="cd21120">
    <property type="entry name" value="SPASM_anSME"/>
    <property type="match status" value="1"/>
</dbReference>
<keyword evidence="6" id="KW-0411">Iron-sulfur</keyword>
<dbReference type="GO" id="GO:0051539">
    <property type="term" value="F:4 iron, 4 sulfur cluster binding"/>
    <property type="evidence" value="ECO:0007669"/>
    <property type="project" value="UniProtKB-KW"/>
</dbReference>
<comment type="similarity">
    <text evidence="7">Belongs to the radical SAM superfamily. Anaerobic sulfatase-maturating enzyme family.</text>
</comment>
<dbReference type="RefSeq" id="WP_257532048.1">
    <property type="nucleotide sequence ID" value="NZ_JANKAS010000011.1"/>
</dbReference>
<evidence type="ECO:0000313" key="9">
    <source>
        <dbReference type="EMBL" id="MCR1899557.1"/>
    </source>
</evidence>
<feature type="domain" description="Radical SAM core" evidence="8">
    <location>
        <begin position="1"/>
        <end position="227"/>
    </location>
</feature>
<evidence type="ECO:0000256" key="2">
    <source>
        <dbReference type="ARBA" id="ARBA00022485"/>
    </source>
</evidence>
<dbReference type="PANTHER" id="PTHR43273:SF3">
    <property type="entry name" value="ANAEROBIC SULFATASE-MATURATING ENZYME HOMOLOG ASLB-RELATED"/>
    <property type="match status" value="1"/>
</dbReference>
<dbReference type="InterPro" id="IPR058240">
    <property type="entry name" value="rSAM_sf"/>
</dbReference>
<comment type="cofactor">
    <cofactor evidence="1">
        <name>[4Fe-4S] cluster</name>
        <dbReference type="ChEBI" id="CHEBI:49883"/>
    </cofactor>
</comment>
<dbReference type="SFLD" id="SFLDG01072">
    <property type="entry name" value="dehydrogenase_like"/>
    <property type="match status" value="1"/>
</dbReference>
<name>A0AAE3HHA1_9FIRM</name>
<dbReference type="InterPro" id="IPR007197">
    <property type="entry name" value="rSAM"/>
</dbReference>
<dbReference type="CDD" id="cd01335">
    <property type="entry name" value="Radical_SAM"/>
    <property type="match status" value="1"/>
</dbReference>
<evidence type="ECO:0000256" key="6">
    <source>
        <dbReference type="ARBA" id="ARBA00023014"/>
    </source>
</evidence>
<accession>A0AAE3HHA1</accession>
<evidence type="ECO:0000256" key="7">
    <source>
        <dbReference type="ARBA" id="ARBA00023601"/>
    </source>
</evidence>
<dbReference type="NCBIfam" id="NF010321">
    <property type="entry name" value="PRK13758.1"/>
    <property type="match status" value="1"/>
</dbReference>
<organism evidence="9 10">
    <name type="scientific">Irregularibacter muris</name>
    <dbReference type="NCBI Taxonomy" id="1796619"/>
    <lineage>
        <taxon>Bacteria</taxon>
        <taxon>Bacillati</taxon>
        <taxon>Bacillota</taxon>
        <taxon>Clostridia</taxon>
        <taxon>Eubacteriales</taxon>
        <taxon>Eubacteriaceae</taxon>
        <taxon>Irregularibacter</taxon>
    </lineage>
</organism>
<dbReference type="InterPro" id="IPR034485">
    <property type="entry name" value="Anaerobic_Cys-type_sulfatase-m"/>
</dbReference>
<dbReference type="Proteomes" id="UP001205748">
    <property type="component" value="Unassembled WGS sequence"/>
</dbReference>
<dbReference type="SFLD" id="SFLDG01067">
    <property type="entry name" value="SPASM/twitch_domain_containing"/>
    <property type="match status" value="1"/>
</dbReference>
<evidence type="ECO:0000256" key="1">
    <source>
        <dbReference type="ARBA" id="ARBA00001966"/>
    </source>
</evidence>
<dbReference type="SFLD" id="SFLDG01386">
    <property type="entry name" value="main_SPASM_domain-containing"/>
    <property type="match status" value="1"/>
</dbReference>
<dbReference type="AlphaFoldDB" id="A0AAE3HHA1"/>
<keyword evidence="10" id="KW-1185">Reference proteome</keyword>
<dbReference type="NCBIfam" id="TIGR03942">
    <property type="entry name" value="sulfatase_rSAM"/>
    <property type="match status" value="1"/>
</dbReference>
<proteinExistence type="inferred from homology"/>
<dbReference type="PROSITE" id="PS51918">
    <property type="entry name" value="RADICAL_SAM"/>
    <property type="match status" value="1"/>
</dbReference>
<dbReference type="Pfam" id="PF04055">
    <property type="entry name" value="Radical_SAM"/>
    <property type="match status" value="1"/>
</dbReference>
<dbReference type="SUPFAM" id="SSF102114">
    <property type="entry name" value="Radical SAM enzymes"/>
    <property type="match status" value="1"/>
</dbReference>
<keyword evidence="5" id="KW-0408">Iron</keyword>
<keyword evidence="2" id="KW-0004">4Fe-4S</keyword>
<protein>
    <submittedName>
        <fullName evidence="9">Anaerobic sulfatase maturase</fullName>
    </submittedName>
</protein>
<gene>
    <name evidence="9" type="ORF">NSA47_11275</name>
</gene>
<dbReference type="GO" id="GO:0016491">
    <property type="term" value="F:oxidoreductase activity"/>
    <property type="evidence" value="ECO:0007669"/>
    <property type="project" value="InterPro"/>
</dbReference>
<reference evidence="9" key="1">
    <citation type="submission" date="2022-07" db="EMBL/GenBank/DDBJ databases">
        <title>Enhanced cultured diversity of the mouse gut microbiota enables custom-made synthetic communities.</title>
        <authorList>
            <person name="Afrizal A."/>
        </authorList>
    </citation>
    <scope>NUCLEOTIDE SEQUENCE</scope>
    <source>
        <strain evidence="9">DSM 28593</strain>
    </source>
</reference>
<dbReference type="InterPro" id="IPR047207">
    <property type="entry name" value="SPASM_anSME"/>
</dbReference>
<keyword evidence="3" id="KW-0949">S-adenosyl-L-methionine</keyword>
<evidence type="ECO:0000256" key="4">
    <source>
        <dbReference type="ARBA" id="ARBA00022723"/>
    </source>
</evidence>
<dbReference type="Pfam" id="PF13186">
    <property type="entry name" value="SPASM"/>
    <property type="match status" value="1"/>
</dbReference>
<keyword evidence="4" id="KW-0479">Metal-binding</keyword>
<dbReference type="InterPro" id="IPR023885">
    <property type="entry name" value="4Fe4S-binding_SPASM_dom"/>
</dbReference>
<dbReference type="SFLD" id="SFLDG01384">
    <property type="entry name" value="thioether_bond_formation_requi"/>
    <property type="match status" value="1"/>
</dbReference>
<dbReference type="GO" id="GO:0046872">
    <property type="term" value="F:metal ion binding"/>
    <property type="evidence" value="ECO:0007669"/>
    <property type="project" value="UniProtKB-KW"/>
</dbReference>
<dbReference type="InterPro" id="IPR013785">
    <property type="entry name" value="Aldolase_TIM"/>
</dbReference>
<dbReference type="SFLD" id="SFLDS00029">
    <property type="entry name" value="Radical_SAM"/>
    <property type="match status" value="1"/>
</dbReference>
<evidence type="ECO:0000256" key="5">
    <source>
        <dbReference type="ARBA" id="ARBA00023004"/>
    </source>
</evidence>
<evidence type="ECO:0000256" key="3">
    <source>
        <dbReference type="ARBA" id="ARBA00022691"/>
    </source>
</evidence>
<dbReference type="EMBL" id="JANKAS010000011">
    <property type="protein sequence ID" value="MCR1899557.1"/>
    <property type="molecule type" value="Genomic_DNA"/>
</dbReference>
<dbReference type="InterPro" id="IPR023867">
    <property type="entry name" value="Sulphatase_maturase_rSAM"/>
</dbReference>